<feature type="domain" description="Adenylosuccinate lyase C-terminal" evidence="13">
    <location>
        <begin position="349"/>
        <end position="429"/>
    </location>
</feature>
<dbReference type="InterPro" id="IPR019468">
    <property type="entry name" value="AdenyloSucc_lyase_C"/>
</dbReference>
<evidence type="ECO:0000256" key="5">
    <source>
        <dbReference type="ARBA" id="ARBA00017058"/>
    </source>
</evidence>
<proteinExistence type="inferred from homology"/>
<dbReference type="KEGG" id="tro:trd_0745"/>
<evidence type="ECO:0000256" key="4">
    <source>
        <dbReference type="ARBA" id="ARBA00012339"/>
    </source>
</evidence>
<dbReference type="FunFam" id="1.10.40.30:FF:000007">
    <property type="entry name" value="Adenylosuccinate lyase"/>
    <property type="match status" value="1"/>
</dbReference>
<dbReference type="Gene3D" id="1.20.200.10">
    <property type="entry name" value="Fumarase/aspartase (Central domain)"/>
    <property type="match status" value="1"/>
</dbReference>
<dbReference type="SMART" id="SM00998">
    <property type="entry name" value="ADSL_C"/>
    <property type="match status" value="1"/>
</dbReference>
<dbReference type="EC" id="4.3.2.2" evidence="4 11"/>
<dbReference type="Pfam" id="PF10397">
    <property type="entry name" value="ADSL_C"/>
    <property type="match status" value="1"/>
</dbReference>
<dbReference type="InterPro" id="IPR000362">
    <property type="entry name" value="Fumarate_lyase_fam"/>
</dbReference>
<dbReference type="STRING" id="309801.trd_0745"/>
<dbReference type="RefSeq" id="WP_012642133.1">
    <property type="nucleotide sequence ID" value="NC_011959.1"/>
</dbReference>
<comment type="similarity">
    <text evidence="3 12">Belongs to the lyase 1 family. Adenylosuccinate lyase subfamily.</text>
</comment>
<dbReference type="InterPro" id="IPR004769">
    <property type="entry name" value="Pur_lyase"/>
</dbReference>
<dbReference type="Gene3D" id="1.10.40.30">
    <property type="entry name" value="Fumarase/aspartase (C-terminal domain)"/>
    <property type="match status" value="1"/>
</dbReference>
<comment type="pathway">
    <text evidence="1 12">Purine metabolism; IMP biosynthesis via de novo pathway; 5-amino-1-(5-phospho-D-ribosyl)imidazole-4-carboxamide from 5-amino-1-(5-phospho-D-ribosyl)imidazole-4-carboxylate: step 2/2.</text>
</comment>
<evidence type="ECO:0000256" key="10">
    <source>
        <dbReference type="ARBA" id="ARBA00049115"/>
    </source>
</evidence>
<dbReference type="UniPathway" id="UPA00074">
    <property type="reaction ID" value="UER00132"/>
</dbReference>
<dbReference type="GO" id="GO:0070626">
    <property type="term" value="F:(S)-2-(5-amino-1-(5-phospho-D-ribosyl)imidazole-4-carboxamido) succinate lyase (fumarate-forming) activity"/>
    <property type="evidence" value="ECO:0007669"/>
    <property type="project" value="TreeGrafter"/>
</dbReference>
<dbReference type="PRINTS" id="PR00145">
    <property type="entry name" value="ARGSUCLYASE"/>
</dbReference>
<dbReference type="Proteomes" id="UP000000447">
    <property type="component" value="Chromosome"/>
</dbReference>
<evidence type="ECO:0000256" key="3">
    <source>
        <dbReference type="ARBA" id="ARBA00008273"/>
    </source>
</evidence>
<dbReference type="UniPathway" id="UPA00075">
    <property type="reaction ID" value="UER00336"/>
</dbReference>
<dbReference type="FunFam" id="1.20.200.10:FF:000008">
    <property type="entry name" value="Adenylosuccinate lyase"/>
    <property type="match status" value="1"/>
</dbReference>
<dbReference type="InterPro" id="IPR022761">
    <property type="entry name" value="Fumarate_lyase_N"/>
</dbReference>
<evidence type="ECO:0000256" key="8">
    <source>
        <dbReference type="ARBA" id="ARBA00024477"/>
    </source>
</evidence>
<dbReference type="InterPro" id="IPR020557">
    <property type="entry name" value="Fumarate_lyase_CS"/>
</dbReference>
<dbReference type="AlphaFoldDB" id="B9KZ34"/>
<evidence type="ECO:0000256" key="2">
    <source>
        <dbReference type="ARBA" id="ARBA00004734"/>
    </source>
</evidence>
<dbReference type="eggNOG" id="COG0015">
    <property type="taxonomic scope" value="Bacteria"/>
</dbReference>
<evidence type="ECO:0000256" key="12">
    <source>
        <dbReference type="RuleBase" id="RU361172"/>
    </source>
</evidence>
<dbReference type="NCBIfam" id="TIGR00928">
    <property type="entry name" value="purB"/>
    <property type="match status" value="1"/>
</dbReference>
<dbReference type="InterPro" id="IPR024083">
    <property type="entry name" value="Fumarase/histidase_N"/>
</dbReference>
<evidence type="ECO:0000256" key="6">
    <source>
        <dbReference type="ARBA" id="ARBA00022755"/>
    </source>
</evidence>
<gene>
    <name evidence="14" type="primary">purB</name>
    <name evidence="14" type="ordered locus">trd_0745</name>
</gene>
<organism evidence="14 15">
    <name type="scientific">Thermomicrobium roseum (strain ATCC 27502 / DSM 5159 / P-2)</name>
    <dbReference type="NCBI Taxonomy" id="309801"/>
    <lineage>
        <taxon>Bacteria</taxon>
        <taxon>Pseudomonadati</taxon>
        <taxon>Thermomicrobiota</taxon>
        <taxon>Thermomicrobia</taxon>
        <taxon>Thermomicrobiales</taxon>
        <taxon>Thermomicrobiaceae</taxon>
        <taxon>Thermomicrobium</taxon>
    </lineage>
</organism>
<dbReference type="InterPro" id="IPR008948">
    <property type="entry name" value="L-Aspartase-like"/>
</dbReference>
<reference evidence="14 15" key="1">
    <citation type="journal article" date="2009" name="PLoS ONE">
        <title>Complete genome sequence of the aerobic CO-oxidizing thermophile Thermomicrobium roseum.</title>
        <authorList>
            <person name="Wu D."/>
            <person name="Raymond J."/>
            <person name="Wu M."/>
            <person name="Chatterji S."/>
            <person name="Ren Q."/>
            <person name="Graham J.E."/>
            <person name="Bryant D.A."/>
            <person name="Robb F."/>
            <person name="Colman A."/>
            <person name="Tallon L.J."/>
            <person name="Badger J.H."/>
            <person name="Madupu R."/>
            <person name="Ward N.L."/>
            <person name="Eisen J.A."/>
        </authorList>
    </citation>
    <scope>NUCLEOTIDE SEQUENCE [LARGE SCALE GENOMIC DNA]</scope>
    <source>
        <strain evidence="15">ATCC 27502 / DSM 5159 / P-2</strain>
    </source>
</reference>
<dbReference type="EMBL" id="CP001275">
    <property type="protein sequence ID" value="ACM05833.1"/>
    <property type="molecule type" value="Genomic_DNA"/>
</dbReference>
<evidence type="ECO:0000256" key="7">
    <source>
        <dbReference type="ARBA" id="ARBA00023239"/>
    </source>
</evidence>
<dbReference type="PRINTS" id="PR00149">
    <property type="entry name" value="FUMRATELYASE"/>
</dbReference>
<accession>B9KZ34</accession>
<comment type="pathway">
    <text evidence="2 12">Purine metabolism; AMP biosynthesis via de novo pathway; AMP from IMP: step 2/2.</text>
</comment>
<dbReference type="PANTHER" id="PTHR43172:SF1">
    <property type="entry name" value="ADENYLOSUCCINATE LYASE"/>
    <property type="match status" value="1"/>
</dbReference>
<sequence length="441" mass="50059">MIPRYTRPEMGRIWSEEHKIELWLRVEIAVAEAWAEAGVVPSEALERIRGARCDLARMREIEAEVDHDVIAFIRATVESIGEEAGRFFHLGLTSSDVIDTALALQLVEASDLLLADLETLLDVVGEQAVRHRRTVMIGRTHGVHAEPITLGFKLAGWYAELQRQHERLQHAREDVRVGKISGAVGTHAHVPPQIEEAVLTRLGLRVDPVSTQVVGRDRHAAFVATLAGIGATIDRFATEIRHLQRTEVRELEEPFDPQNMGSSAMPHKRNPHESERLSGLARLLRSYVSAALENVVLWHERDISHSSVERVILPDACIVLDFMLNSMTHLVRDWVVYPERMRRNLDLTHGAIFSQRAMLALVQAGMERQRAYRLVQRLARRAWEEEVHLRTLLERDDEVRQVLSPEQVEAIFDLEPYLRYVDEAFRRVGLPIDEPAGATVA</sequence>
<dbReference type="Gene3D" id="1.10.275.10">
    <property type="entry name" value="Fumarase/aspartase (N-terminal domain)"/>
    <property type="match status" value="1"/>
</dbReference>
<evidence type="ECO:0000313" key="14">
    <source>
        <dbReference type="EMBL" id="ACM05833.1"/>
    </source>
</evidence>
<protein>
    <recommendedName>
        <fullName evidence="5 11">Adenylosuccinate lyase</fullName>
        <shortName evidence="12">ASL</shortName>
        <ecNumber evidence="4 11">4.3.2.2</ecNumber>
    </recommendedName>
    <alternativeName>
        <fullName evidence="9 12">Adenylosuccinase</fullName>
    </alternativeName>
</protein>
<evidence type="ECO:0000256" key="1">
    <source>
        <dbReference type="ARBA" id="ARBA00004706"/>
    </source>
</evidence>
<dbReference type="PROSITE" id="PS00163">
    <property type="entry name" value="FUMARATE_LYASES"/>
    <property type="match status" value="1"/>
</dbReference>
<keyword evidence="7 12" id="KW-0456">Lyase</keyword>
<dbReference type="GO" id="GO:0004018">
    <property type="term" value="F:N6-(1,2-dicarboxyethyl)AMP AMP-lyase (fumarate-forming) activity"/>
    <property type="evidence" value="ECO:0007669"/>
    <property type="project" value="UniProtKB-UniRule"/>
</dbReference>
<name>B9KZ34_THERP</name>
<evidence type="ECO:0000256" key="9">
    <source>
        <dbReference type="ARBA" id="ARBA00030717"/>
    </source>
</evidence>
<dbReference type="GO" id="GO:0006189">
    <property type="term" value="P:'de novo' IMP biosynthetic process"/>
    <property type="evidence" value="ECO:0007669"/>
    <property type="project" value="UniProtKB-UniPathway"/>
</dbReference>
<dbReference type="SUPFAM" id="SSF48557">
    <property type="entry name" value="L-aspartase-like"/>
    <property type="match status" value="1"/>
</dbReference>
<dbReference type="GO" id="GO:0044208">
    <property type="term" value="P:'de novo' AMP biosynthetic process"/>
    <property type="evidence" value="ECO:0007669"/>
    <property type="project" value="UniProtKB-UniPathway"/>
</dbReference>
<dbReference type="OrthoDB" id="9768878at2"/>
<dbReference type="Pfam" id="PF00206">
    <property type="entry name" value="Lyase_1"/>
    <property type="match status" value="1"/>
</dbReference>
<dbReference type="GO" id="GO:0005829">
    <property type="term" value="C:cytosol"/>
    <property type="evidence" value="ECO:0007669"/>
    <property type="project" value="TreeGrafter"/>
</dbReference>
<evidence type="ECO:0000313" key="15">
    <source>
        <dbReference type="Proteomes" id="UP000000447"/>
    </source>
</evidence>
<comment type="catalytic activity">
    <reaction evidence="10">
        <text>N(6)-(1,2-dicarboxyethyl)-AMP = fumarate + AMP</text>
        <dbReference type="Rhea" id="RHEA:16853"/>
        <dbReference type="ChEBI" id="CHEBI:29806"/>
        <dbReference type="ChEBI" id="CHEBI:57567"/>
        <dbReference type="ChEBI" id="CHEBI:456215"/>
        <dbReference type="EC" id="4.3.2.2"/>
    </reaction>
    <physiologicalReaction direction="left-to-right" evidence="10">
        <dbReference type="Rhea" id="RHEA:16854"/>
    </physiologicalReaction>
</comment>
<comment type="catalytic activity">
    <reaction evidence="8">
        <text>(2S)-2-[5-amino-1-(5-phospho-beta-D-ribosyl)imidazole-4-carboxamido]succinate = 5-amino-1-(5-phospho-beta-D-ribosyl)imidazole-4-carboxamide + fumarate</text>
        <dbReference type="Rhea" id="RHEA:23920"/>
        <dbReference type="ChEBI" id="CHEBI:29806"/>
        <dbReference type="ChEBI" id="CHEBI:58443"/>
        <dbReference type="ChEBI" id="CHEBI:58475"/>
        <dbReference type="EC" id="4.3.2.2"/>
    </reaction>
    <physiologicalReaction direction="left-to-right" evidence="8">
        <dbReference type="Rhea" id="RHEA:23921"/>
    </physiologicalReaction>
</comment>
<keyword evidence="6 12" id="KW-0658">Purine biosynthesis</keyword>
<dbReference type="CDD" id="cd01360">
    <property type="entry name" value="Adenylsuccinate_lyase_1"/>
    <property type="match status" value="1"/>
</dbReference>
<dbReference type="HOGENOM" id="CLU_030949_0_1_0"/>
<evidence type="ECO:0000256" key="11">
    <source>
        <dbReference type="NCBIfam" id="TIGR00928"/>
    </source>
</evidence>
<keyword evidence="15" id="KW-1185">Reference proteome</keyword>
<evidence type="ECO:0000259" key="13">
    <source>
        <dbReference type="SMART" id="SM00998"/>
    </source>
</evidence>
<dbReference type="PANTHER" id="PTHR43172">
    <property type="entry name" value="ADENYLOSUCCINATE LYASE"/>
    <property type="match status" value="1"/>
</dbReference>